<dbReference type="InterPro" id="IPR008279">
    <property type="entry name" value="PEP-util_enz_mobile_dom"/>
</dbReference>
<protein>
    <submittedName>
        <fullName evidence="4">Phosphoenolpyruvate synthase</fullName>
    </submittedName>
</protein>
<reference evidence="4" key="1">
    <citation type="submission" date="2020-04" db="EMBL/GenBank/DDBJ databases">
        <title>Deep metagenomics examines the oral microbiome during advanced dental caries in children, revealing novel taxa and co-occurrences with host molecules.</title>
        <authorList>
            <person name="Baker J.L."/>
            <person name="Morton J.T."/>
            <person name="Dinis M."/>
            <person name="Alvarez R."/>
            <person name="Tran N.C."/>
            <person name="Knight R."/>
            <person name="Edlund A."/>
        </authorList>
    </citation>
    <scope>NUCLEOTIDE SEQUENCE</scope>
    <source>
        <strain evidence="4">JCVI_24_bin.2</strain>
    </source>
</reference>
<dbReference type="Pfam" id="PF00391">
    <property type="entry name" value="PEP-utilizers"/>
    <property type="match status" value="1"/>
</dbReference>
<feature type="region of interest" description="Disordered" evidence="1">
    <location>
        <begin position="96"/>
        <end position="127"/>
    </location>
</feature>
<proteinExistence type="predicted"/>
<sequence>MKAKNLGILAAEGFPVPKFIVLSEKEEVKLSFSEKEFFAVRSNFSAEDGGEHSFAGQFLTRLNVKREKVEEAVQEVFASYAGSLDYKEKANRGKEEYCSQKQGKAEQGKAEQGKAEQEKAEQKKAEQRKVGSSVETVIIQEMLFPEKSGVLFTKNPKGLLSEMVAVLGQGLGDKVVEDQENVLTYHYFPGESLYQEGKLRDNYMGDEKDADLEKASRIRLENENFADSKKDHRAGTIVLTEKELKTLFTLGERIEQLFQKPMDIEFAIEGGKIYILQAREITTLDTHLPIRILDNSNISESFPGICLPLSVSFAKEMYCGIFTSLGRRFLGKKVSSYKELFQRMVGEFSGRMYYEISSWYDILRLLPFSKKIIPVWQGMLGVSNEEISFSKKKPSFFLKCRIAFLFCYYFLVSQRKMKALDCFFKERYASYTKQVEDEEDVKALFSLFLKMKEDLLREWDITLMNDMVSFISTHLYGKKTAFSLETMKPVRALSALKAVAGKHGLDSEEYRREKKSYISAYGDRIEGELKLETRTYRTNEELLDRWILDALETEKAGRDSRGDFPKEKYSLRKDCSEAEHSMQKAYGKKDSFETDGVETDCAEKDWEETSRMEKSSERIQRKSFLYRLAESSCNNREISRLHRTRCFGLMRSIVDKIGEKTIGFDVYYLSLEELEEMLFSGKDFSLKIAREKELRKAYERLPVLSRVKLLGKVDRDPLEGEIRVLSYESFKEKGNKEGIGRDTEEGKGETERKEDGESTPRVFFGRGVSKGIFRGEVLKIKSLQELRTTEAKGKILLSYSTDPGWFPYLDMASGLITERGSLLSHSAILARELEKPAVVNIPKIMEELQSGDIVEIDGDLGICSVIKQKEK</sequence>
<dbReference type="AlphaFoldDB" id="A0A930DR75"/>
<dbReference type="Proteomes" id="UP000709351">
    <property type="component" value="Unassembled WGS sequence"/>
</dbReference>
<feature type="domain" description="Pyruvate phosphate dikinase AMP/ATP-binding" evidence="3">
    <location>
        <begin position="27"/>
        <end position="286"/>
    </location>
</feature>
<feature type="region of interest" description="Disordered" evidence="1">
    <location>
        <begin position="735"/>
        <end position="760"/>
    </location>
</feature>
<evidence type="ECO:0000259" key="3">
    <source>
        <dbReference type="Pfam" id="PF01326"/>
    </source>
</evidence>
<name>A0A930DR75_9FIRM</name>
<feature type="domain" description="PEP-utilising enzyme mobile" evidence="2">
    <location>
        <begin position="792"/>
        <end position="861"/>
    </location>
</feature>
<accession>A0A930DR75</accession>
<evidence type="ECO:0000313" key="4">
    <source>
        <dbReference type="EMBL" id="MBF1283378.1"/>
    </source>
</evidence>
<dbReference type="PANTHER" id="PTHR43615:SF1">
    <property type="entry name" value="PPDK_N DOMAIN-CONTAINING PROTEIN"/>
    <property type="match status" value="1"/>
</dbReference>
<dbReference type="PANTHER" id="PTHR43615">
    <property type="entry name" value="PHOSPHOENOLPYRUVATE SYNTHASE-RELATED"/>
    <property type="match status" value="1"/>
</dbReference>
<dbReference type="EMBL" id="JABZRD010000108">
    <property type="protein sequence ID" value="MBF1283378.1"/>
    <property type="molecule type" value="Genomic_DNA"/>
</dbReference>
<dbReference type="GO" id="GO:0005524">
    <property type="term" value="F:ATP binding"/>
    <property type="evidence" value="ECO:0007669"/>
    <property type="project" value="InterPro"/>
</dbReference>
<dbReference type="SUPFAM" id="SSF52009">
    <property type="entry name" value="Phosphohistidine domain"/>
    <property type="match status" value="1"/>
</dbReference>
<dbReference type="Pfam" id="PF01326">
    <property type="entry name" value="PPDK_N"/>
    <property type="match status" value="1"/>
</dbReference>
<dbReference type="GO" id="GO:0016301">
    <property type="term" value="F:kinase activity"/>
    <property type="evidence" value="ECO:0007669"/>
    <property type="project" value="InterPro"/>
</dbReference>
<dbReference type="Gene3D" id="3.30.1490.20">
    <property type="entry name" value="ATP-grasp fold, A domain"/>
    <property type="match status" value="1"/>
</dbReference>
<dbReference type="InterPro" id="IPR002192">
    <property type="entry name" value="PPDK_AMP/ATP-bd"/>
</dbReference>
<dbReference type="InterPro" id="IPR051549">
    <property type="entry name" value="PEP_Utilizing_Enz"/>
</dbReference>
<comment type="caution">
    <text evidence="4">The sequence shown here is derived from an EMBL/GenBank/DDBJ whole genome shotgun (WGS) entry which is preliminary data.</text>
</comment>
<dbReference type="InterPro" id="IPR013815">
    <property type="entry name" value="ATP_grasp_subdomain_1"/>
</dbReference>
<dbReference type="Gene3D" id="3.50.30.10">
    <property type="entry name" value="Phosphohistidine domain"/>
    <property type="match status" value="1"/>
</dbReference>
<dbReference type="Gene3D" id="3.30.470.20">
    <property type="entry name" value="ATP-grasp fold, B domain"/>
    <property type="match status" value="1"/>
</dbReference>
<evidence type="ECO:0000256" key="1">
    <source>
        <dbReference type="SAM" id="MobiDB-lite"/>
    </source>
</evidence>
<evidence type="ECO:0000259" key="2">
    <source>
        <dbReference type="Pfam" id="PF00391"/>
    </source>
</evidence>
<gene>
    <name evidence="4" type="ORF">HXM93_02430</name>
</gene>
<dbReference type="InterPro" id="IPR036637">
    <property type="entry name" value="Phosphohistidine_dom_sf"/>
</dbReference>
<dbReference type="SUPFAM" id="SSF56059">
    <property type="entry name" value="Glutathione synthetase ATP-binding domain-like"/>
    <property type="match status" value="2"/>
</dbReference>
<evidence type="ECO:0000313" key="5">
    <source>
        <dbReference type="Proteomes" id="UP000709351"/>
    </source>
</evidence>
<organism evidence="4 5">
    <name type="scientific">Oribacterium parvum</name>
    <dbReference type="NCBI Taxonomy" id="1501329"/>
    <lineage>
        <taxon>Bacteria</taxon>
        <taxon>Bacillati</taxon>
        <taxon>Bacillota</taxon>
        <taxon>Clostridia</taxon>
        <taxon>Lachnospirales</taxon>
        <taxon>Lachnospiraceae</taxon>
        <taxon>Oribacterium</taxon>
    </lineage>
</organism>
<feature type="compositionally biased region" description="Basic and acidic residues" evidence="1">
    <location>
        <begin position="735"/>
        <end position="758"/>
    </location>
</feature>